<evidence type="ECO:0000313" key="4">
    <source>
        <dbReference type="Proteomes" id="UP001501237"/>
    </source>
</evidence>
<comment type="caution">
    <text evidence="3">The sequence shown here is derived from an EMBL/GenBank/DDBJ whole genome shotgun (WGS) entry which is preliminary data.</text>
</comment>
<evidence type="ECO:0000256" key="1">
    <source>
        <dbReference type="ARBA" id="ARBA00006817"/>
    </source>
</evidence>
<evidence type="ECO:0000313" key="3">
    <source>
        <dbReference type="EMBL" id="GAA3193045.1"/>
    </source>
</evidence>
<comment type="similarity">
    <text evidence="1">Belongs to the AHA1 family.</text>
</comment>
<organism evidence="3 4">
    <name type="scientific">Actinocorallia longicatena</name>
    <dbReference type="NCBI Taxonomy" id="111803"/>
    <lineage>
        <taxon>Bacteria</taxon>
        <taxon>Bacillati</taxon>
        <taxon>Actinomycetota</taxon>
        <taxon>Actinomycetes</taxon>
        <taxon>Streptosporangiales</taxon>
        <taxon>Thermomonosporaceae</taxon>
        <taxon>Actinocorallia</taxon>
    </lineage>
</organism>
<protein>
    <submittedName>
        <fullName evidence="3">SRPBCC domain-containing protein</fullName>
    </submittedName>
</protein>
<accession>A0ABP6PVS1</accession>
<proteinExistence type="inferred from homology"/>
<feature type="domain" description="Activator of Hsp90 ATPase homologue 1/2-like C-terminal" evidence="2">
    <location>
        <begin position="15"/>
        <end position="133"/>
    </location>
</feature>
<dbReference type="Pfam" id="PF08327">
    <property type="entry name" value="AHSA1"/>
    <property type="match status" value="1"/>
</dbReference>
<dbReference type="InterPro" id="IPR023393">
    <property type="entry name" value="START-like_dom_sf"/>
</dbReference>
<gene>
    <name evidence="3" type="ORF">GCM10010468_02150</name>
</gene>
<reference evidence="4" key="1">
    <citation type="journal article" date="2019" name="Int. J. Syst. Evol. Microbiol.">
        <title>The Global Catalogue of Microorganisms (GCM) 10K type strain sequencing project: providing services to taxonomists for standard genome sequencing and annotation.</title>
        <authorList>
            <consortium name="The Broad Institute Genomics Platform"/>
            <consortium name="The Broad Institute Genome Sequencing Center for Infectious Disease"/>
            <person name="Wu L."/>
            <person name="Ma J."/>
        </authorList>
    </citation>
    <scope>NUCLEOTIDE SEQUENCE [LARGE SCALE GENOMIC DNA]</scope>
    <source>
        <strain evidence="4">JCM 9377</strain>
    </source>
</reference>
<keyword evidence="4" id="KW-1185">Reference proteome</keyword>
<sequence length="243" mass="26632">MTHPFELITELPLEATPEQVWQAIATGPGFDAWFMGRSEIEAHEGGKADLVMLGHRESATITAYEPNQRFASRTEEGPDGQFMAFEYLIEAAKGGTSVLRIVHNGMLGDDWETEFEAMKAGSGIYHATLVEYLAHFFGRSPSVVTVFRPGAADPDTAWKILTTALALPASPAEGDTATLPGGEQGTVFYTNLPVNLGIRTPFGLYRFIHSGADRGNVVVQGHQRFDGRDDQPLWDTWTTTLFP</sequence>
<dbReference type="Gene3D" id="3.30.530.20">
    <property type="match status" value="1"/>
</dbReference>
<dbReference type="Proteomes" id="UP001501237">
    <property type="component" value="Unassembled WGS sequence"/>
</dbReference>
<dbReference type="InterPro" id="IPR013538">
    <property type="entry name" value="ASHA1/2-like_C"/>
</dbReference>
<dbReference type="CDD" id="cd07814">
    <property type="entry name" value="SRPBCC_CalC_Aha1-like"/>
    <property type="match status" value="1"/>
</dbReference>
<dbReference type="RefSeq" id="WP_344821210.1">
    <property type="nucleotide sequence ID" value="NZ_BAAAUV010000001.1"/>
</dbReference>
<evidence type="ECO:0000259" key="2">
    <source>
        <dbReference type="Pfam" id="PF08327"/>
    </source>
</evidence>
<dbReference type="SUPFAM" id="SSF55961">
    <property type="entry name" value="Bet v1-like"/>
    <property type="match status" value="1"/>
</dbReference>
<name>A0ABP6PVS1_9ACTN</name>
<dbReference type="EMBL" id="BAAAUV010000001">
    <property type="protein sequence ID" value="GAA3193045.1"/>
    <property type="molecule type" value="Genomic_DNA"/>
</dbReference>